<accession>A0A438FV77</accession>
<sequence>MSNDVVDLFNDRVLPKPIQSISEPSCSQPNISFSHSLECISSPTSIQIALRPRRVTTKLAHLSDYHCYLTEYVSSKPSLYPISSCLSYHKLSRPYCEFVLAISSQTEPTSFSQAIESQVWRNAMNIELQALESNDTWYKACLVAKGFTQQEGIDYLDTFSPIAKLVTIKMFLSLVAIHGWSLPQLDVTNAFLHGDLMEEVYMSLPPGYTCREGNICLLMLCHTLNCKFKMKDLGPLRYFLGLEVARSTASISICQHRYALELLSDIGYLDCKPITIPMDPNLKLSQDDGDLIEDPTSYRRLIAEYRSMANTTCEILWLLSLLHDLKIARHGPTILYYDNQAALHITANLIYHERTKHIEIDCHIIQEKIQARILKTLHVTSQNKLADILTKALYPNQFHDTSNRGCKAWKIFLEENFGGKRELKNSEVRKKKEIERLEAKQSLLEKRLPGGKKKETERLEAKQSLLEKRLPGNMSCWIVLLNQTFLHASSALLLFRGMDLLRPWRTPPFSKFSLTIGMGENRFLFLFQKM</sequence>
<comment type="caution">
    <text evidence="3">The sequence shown here is derived from an EMBL/GenBank/DDBJ whole genome shotgun (WGS) entry which is preliminary data.</text>
</comment>
<feature type="coiled-coil region" evidence="1">
    <location>
        <begin position="420"/>
        <end position="447"/>
    </location>
</feature>
<dbReference type="EMBL" id="QGNW01000730">
    <property type="protein sequence ID" value="RVW63862.1"/>
    <property type="molecule type" value="Genomic_DNA"/>
</dbReference>
<proteinExistence type="predicted"/>
<dbReference type="Pfam" id="PF07727">
    <property type="entry name" value="RVT_2"/>
    <property type="match status" value="2"/>
</dbReference>
<dbReference type="InterPro" id="IPR013103">
    <property type="entry name" value="RVT_2"/>
</dbReference>
<dbReference type="AlphaFoldDB" id="A0A438FV77"/>
<keyword evidence="1" id="KW-0175">Coiled coil</keyword>
<gene>
    <name evidence="3" type="primary">RE1_2514</name>
    <name evidence="3" type="ORF">CK203_055599</name>
</gene>
<feature type="domain" description="Reverse transcriptase Ty1/copia-type" evidence="2">
    <location>
        <begin position="223"/>
        <end position="278"/>
    </location>
</feature>
<dbReference type="PANTHER" id="PTHR11439">
    <property type="entry name" value="GAG-POL-RELATED RETROTRANSPOSON"/>
    <property type="match status" value="1"/>
</dbReference>
<feature type="domain" description="Reverse transcriptase Ty1/copia-type" evidence="2">
    <location>
        <begin position="134"/>
        <end position="211"/>
    </location>
</feature>
<dbReference type="PANTHER" id="PTHR11439:SF498">
    <property type="entry name" value="DNAK FAMILY PROTEIN"/>
    <property type="match status" value="1"/>
</dbReference>
<evidence type="ECO:0000259" key="2">
    <source>
        <dbReference type="Pfam" id="PF07727"/>
    </source>
</evidence>
<protein>
    <submittedName>
        <fullName evidence="3">Retrovirus-related Pol polyprotein from transposon RE1</fullName>
    </submittedName>
</protein>
<evidence type="ECO:0000256" key="1">
    <source>
        <dbReference type="SAM" id="Coils"/>
    </source>
</evidence>
<evidence type="ECO:0000313" key="4">
    <source>
        <dbReference type="Proteomes" id="UP000288805"/>
    </source>
</evidence>
<organism evidence="3 4">
    <name type="scientific">Vitis vinifera</name>
    <name type="common">Grape</name>
    <dbReference type="NCBI Taxonomy" id="29760"/>
    <lineage>
        <taxon>Eukaryota</taxon>
        <taxon>Viridiplantae</taxon>
        <taxon>Streptophyta</taxon>
        <taxon>Embryophyta</taxon>
        <taxon>Tracheophyta</taxon>
        <taxon>Spermatophyta</taxon>
        <taxon>Magnoliopsida</taxon>
        <taxon>eudicotyledons</taxon>
        <taxon>Gunneridae</taxon>
        <taxon>Pentapetalae</taxon>
        <taxon>rosids</taxon>
        <taxon>Vitales</taxon>
        <taxon>Vitaceae</taxon>
        <taxon>Viteae</taxon>
        <taxon>Vitis</taxon>
    </lineage>
</organism>
<dbReference type="CDD" id="cd09272">
    <property type="entry name" value="RNase_HI_RT_Ty1"/>
    <property type="match status" value="1"/>
</dbReference>
<evidence type="ECO:0000313" key="3">
    <source>
        <dbReference type="EMBL" id="RVW63862.1"/>
    </source>
</evidence>
<reference evidence="3 4" key="1">
    <citation type="journal article" date="2018" name="PLoS Genet.">
        <title>Population sequencing reveals clonal diversity and ancestral inbreeding in the grapevine cultivar Chardonnay.</title>
        <authorList>
            <person name="Roach M.J."/>
            <person name="Johnson D.L."/>
            <person name="Bohlmann J."/>
            <person name="van Vuuren H.J."/>
            <person name="Jones S.J."/>
            <person name="Pretorius I.S."/>
            <person name="Schmidt S.A."/>
            <person name="Borneman A.R."/>
        </authorList>
    </citation>
    <scope>NUCLEOTIDE SEQUENCE [LARGE SCALE GENOMIC DNA]</scope>
    <source>
        <strain evidence="4">cv. Chardonnay</strain>
        <tissue evidence="3">Leaf</tissue>
    </source>
</reference>
<dbReference type="Proteomes" id="UP000288805">
    <property type="component" value="Unassembled WGS sequence"/>
</dbReference>
<name>A0A438FV77_VITVI</name>